<dbReference type="PANTHER" id="PTHR30055">
    <property type="entry name" value="HTH-TYPE TRANSCRIPTIONAL REGULATOR RUTR"/>
    <property type="match status" value="1"/>
</dbReference>
<dbReference type="Pfam" id="PF00440">
    <property type="entry name" value="TetR_N"/>
    <property type="match status" value="1"/>
</dbReference>
<dbReference type="PROSITE" id="PS50977">
    <property type="entry name" value="HTH_TETR_2"/>
    <property type="match status" value="1"/>
</dbReference>
<dbReference type="Gene3D" id="1.10.357.10">
    <property type="entry name" value="Tetracycline Repressor, domain 2"/>
    <property type="match status" value="1"/>
</dbReference>
<keyword evidence="8" id="KW-1185">Reference proteome</keyword>
<feature type="domain" description="HTH tetR-type" evidence="6">
    <location>
        <begin position="16"/>
        <end position="76"/>
    </location>
</feature>
<dbReference type="InterPro" id="IPR001647">
    <property type="entry name" value="HTH_TetR"/>
</dbReference>
<dbReference type="RefSeq" id="WP_202776576.1">
    <property type="nucleotide sequence ID" value="NZ_CP065425.1"/>
</dbReference>
<dbReference type="PANTHER" id="PTHR30055:SF234">
    <property type="entry name" value="HTH-TYPE TRANSCRIPTIONAL REGULATOR BETI"/>
    <property type="match status" value="1"/>
</dbReference>
<keyword evidence="3" id="KW-0804">Transcription</keyword>
<evidence type="ECO:0000256" key="3">
    <source>
        <dbReference type="ARBA" id="ARBA00023163"/>
    </source>
</evidence>
<dbReference type="Proteomes" id="UP000595691">
    <property type="component" value="Chromosome"/>
</dbReference>
<name>A0ABX7DWN9_9BACI</name>
<evidence type="ECO:0000256" key="2">
    <source>
        <dbReference type="ARBA" id="ARBA00023125"/>
    </source>
</evidence>
<evidence type="ECO:0000259" key="6">
    <source>
        <dbReference type="PROSITE" id="PS50977"/>
    </source>
</evidence>
<keyword evidence="2 4" id="KW-0238">DNA-binding</keyword>
<evidence type="ECO:0000256" key="4">
    <source>
        <dbReference type="PROSITE-ProRule" id="PRU00335"/>
    </source>
</evidence>
<evidence type="ECO:0000313" key="7">
    <source>
        <dbReference type="EMBL" id="QQZ07742.1"/>
    </source>
</evidence>
<evidence type="ECO:0000256" key="1">
    <source>
        <dbReference type="ARBA" id="ARBA00023015"/>
    </source>
</evidence>
<accession>A0ABX7DWN9</accession>
<evidence type="ECO:0000256" key="5">
    <source>
        <dbReference type="SAM" id="MobiDB-lite"/>
    </source>
</evidence>
<dbReference type="SUPFAM" id="SSF46689">
    <property type="entry name" value="Homeodomain-like"/>
    <property type="match status" value="1"/>
</dbReference>
<dbReference type="PROSITE" id="PS01081">
    <property type="entry name" value="HTH_TETR_1"/>
    <property type="match status" value="1"/>
</dbReference>
<sequence>MDPQSRWEQERQEGKNKRKKSIVKAAEQVYSRKGFEKTTMQDVADEGNLGIATVFRYFPKKDKLIEAVAVSILERYLCIFDTVATLNITCLEKIEKLFDHFILDIQPENLESTQLLEAFESYATTSVEELENYQDYIDIRKKIADILFRIIEEGMGDGSIRTDIRTKDVLASVINAFGLYSRKLSLFERIPFIEDHPEPSVQLSLIKQIFMGYIKA</sequence>
<feature type="DNA-binding region" description="H-T-H motif" evidence="4">
    <location>
        <begin position="39"/>
        <end position="58"/>
    </location>
</feature>
<protein>
    <submittedName>
        <fullName evidence="7">TetR/AcrR family transcriptional regulator</fullName>
    </submittedName>
</protein>
<organism evidence="7 8">
    <name type="scientific">Heyndrickxia vini</name>
    <dbReference type="NCBI Taxonomy" id="1476025"/>
    <lineage>
        <taxon>Bacteria</taxon>
        <taxon>Bacillati</taxon>
        <taxon>Bacillota</taxon>
        <taxon>Bacilli</taxon>
        <taxon>Bacillales</taxon>
        <taxon>Bacillaceae</taxon>
        <taxon>Heyndrickxia</taxon>
    </lineage>
</organism>
<feature type="region of interest" description="Disordered" evidence="5">
    <location>
        <begin position="1"/>
        <end position="21"/>
    </location>
</feature>
<gene>
    <name evidence="7" type="ORF">I5776_11615</name>
</gene>
<keyword evidence="1" id="KW-0805">Transcription regulation</keyword>
<dbReference type="InterPro" id="IPR023772">
    <property type="entry name" value="DNA-bd_HTH_TetR-type_CS"/>
</dbReference>
<dbReference type="PRINTS" id="PR00455">
    <property type="entry name" value="HTHTETR"/>
</dbReference>
<reference evidence="7 8" key="1">
    <citation type="submission" date="2020-11" db="EMBL/GenBank/DDBJ databases">
        <title>Taxonomic evaluation of the Bacillus sporothermodurans group of bacteria based on whole genome sequences.</title>
        <authorList>
            <person name="Fiedler G."/>
            <person name="Herbstmann A.-D."/>
            <person name="Doll E."/>
            <person name="Wenning M."/>
            <person name="Brinks E."/>
            <person name="Kabisch J."/>
            <person name="Breitenwieser F."/>
            <person name="Lappann M."/>
            <person name="Boehnlein C."/>
            <person name="Franz C."/>
        </authorList>
    </citation>
    <scope>NUCLEOTIDE SEQUENCE [LARGE SCALE GENOMIC DNA]</scope>
    <source>
        <strain evidence="7 8">JCM 19841</strain>
    </source>
</reference>
<dbReference type="EMBL" id="CP065425">
    <property type="protein sequence ID" value="QQZ07742.1"/>
    <property type="molecule type" value="Genomic_DNA"/>
</dbReference>
<dbReference type="InterPro" id="IPR050109">
    <property type="entry name" value="HTH-type_TetR-like_transc_reg"/>
</dbReference>
<evidence type="ECO:0000313" key="8">
    <source>
        <dbReference type="Proteomes" id="UP000595691"/>
    </source>
</evidence>
<feature type="compositionally biased region" description="Basic and acidic residues" evidence="5">
    <location>
        <begin position="1"/>
        <end position="15"/>
    </location>
</feature>
<proteinExistence type="predicted"/>
<dbReference type="InterPro" id="IPR009057">
    <property type="entry name" value="Homeodomain-like_sf"/>
</dbReference>